<comment type="caution">
    <text evidence="9">The sequence shown here is derived from an EMBL/GenBank/DDBJ whole genome shotgun (WGS) entry which is preliminary data.</text>
</comment>
<dbReference type="Gene3D" id="3.10.105.10">
    <property type="entry name" value="Dipeptide-binding Protein, Domain 3"/>
    <property type="match status" value="1"/>
</dbReference>
<evidence type="ECO:0000256" key="1">
    <source>
        <dbReference type="ARBA" id="ARBA00004196"/>
    </source>
</evidence>
<dbReference type="FunFam" id="3.10.105.10:FF:000001">
    <property type="entry name" value="Oligopeptide ABC transporter, oligopeptide-binding protein"/>
    <property type="match status" value="1"/>
</dbReference>
<dbReference type="PROSITE" id="PS51257">
    <property type="entry name" value="PROKAR_LIPOPROTEIN"/>
    <property type="match status" value="1"/>
</dbReference>
<evidence type="ECO:0000313" key="10">
    <source>
        <dbReference type="Proteomes" id="UP000561326"/>
    </source>
</evidence>
<dbReference type="PANTHER" id="PTHR30290">
    <property type="entry name" value="PERIPLASMIC BINDING COMPONENT OF ABC TRANSPORTER"/>
    <property type="match status" value="1"/>
</dbReference>
<name>A0A848CHS2_ANEAE</name>
<dbReference type="PIRSF" id="PIRSF002741">
    <property type="entry name" value="MppA"/>
    <property type="match status" value="1"/>
</dbReference>
<evidence type="ECO:0000259" key="8">
    <source>
        <dbReference type="Pfam" id="PF00496"/>
    </source>
</evidence>
<organism evidence="9 10">
    <name type="scientific">Aneurinibacillus aneurinilyticus</name>
    <name type="common">Bacillus aneurinolyticus</name>
    <dbReference type="NCBI Taxonomy" id="1391"/>
    <lineage>
        <taxon>Bacteria</taxon>
        <taxon>Bacillati</taxon>
        <taxon>Bacillota</taxon>
        <taxon>Bacilli</taxon>
        <taxon>Bacillales</taxon>
        <taxon>Paenibacillaceae</taxon>
        <taxon>Aneurinibacillus group</taxon>
        <taxon>Aneurinibacillus</taxon>
    </lineage>
</organism>
<dbReference type="FunFam" id="3.90.76.10:FF:000001">
    <property type="entry name" value="Oligopeptide ABC transporter substrate-binding protein"/>
    <property type="match status" value="1"/>
</dbReference>
<dbReference type="Gene3D" id="3.40.190.10">
    <property type="entry name" value="Periplasmic binding protein-like II"/>
    <property type="match status" value="1"/>
</dbReference>
<keyword evidence="5" id="KW-0571">Peptide transport</keyword>
<dbReference type="PANTHER" id="PTHR30290:SF79">
    <property type="entry name" value="DIPEPTIDE-BINDING PROTEIN DPPE"/>
    <property type="match status" value="1"/>
</dbReference>
<sequence length="572" mass="64908">MKRGFSIIVSFVLLLTLALTGCGGGTKETGESGNQKSSGNSGNNILHVNNSSEPGSLHPAKSQGTHDSWPLRHLFVGLTMKEPKGNTGDFEIKGAMAKDGWKISPDKKTYTFELRDGLKWSNGDPLTAHDFEYAWKYALNPATASEYAYQLYYIQGAEQYNSSKEKDPAKLKALEDKVAVKAKDDKTLEVKLVNPTPYFDELVSFYTYFPVNKKVQEQNPNWANEAKTFVSNGPFKLTEWKHKDSMKMVKNENYFEKDRIKLAGIDWTMVESENTAWQMYRSGQLDLSYPLPGDVVGQLKAQNAPDFKIVPEYATYFYRFNTQKKPFTNVKVRKALTMAIDRKTITESIAQGGQKPAFALVAEGSKDANGKDDFRQVGGDYFKEDVTEAKKLLAEGLKEEGMDKMPKFNIMYNNNDLHKRIAEAIQEMWRNNLGVDVGIENVEFQVKIDREHKLDYDVARAGWIADFIDPMTFVDMFTSVSTQNDTGWKSQAYDAEVNQAKKSSNAEVRMAAMHKAEDIIMKDMPILPIYFYTKAYTLKENVTGVFTPPDEYPVLKYAKFVDEKDKKNKEKQ</sequence>
<keyword evidence="5" id="KW-0653">Protein transport</keyword>
<dbReference type="GO" id="GO:0030288">
    <property type="term" value="C:outer membrane-bounded periplasmic space"/>
    <property type="evidence" value="ECO:0007669"/>
    <property type="project" value="UniProtKB-ARBA"/>
</dbReference>
<dbReference type="Proteomes" id="UP000561326">
    <property type="component" value="Unassembled WGS sequence"/>
</dbReference>
<dbReference type="InterPro" id="IPR030678">
    <property type="entry name" value="Peptide/Ni-bd"/>
</dbReference>
<dbReference type="GO" id="GO:0043190">
    <property type="term" value="C:ATP-binding cassette (ABC) transporter complex"/>
    <property type="evidence" value="ECO:0007669"/>
    <property type="project" value="InterPro"/>
</dbReference>
<dbReference type="SUPFAM" id="SSF53850">
    <property type="entry name" value="Periplasmic binding protein-like II"/>
    <property type="match status" value="1"/>
</dbReference>
<evidence type="ECO:0000256" key="7">
    <source>
        <dbReference type="SAM" id="SignalP"/>
    </source>
</evidence>
<evidence type="ECO:0000313" key="9">
    <source>
        <dbReference type="EMBL" id="NME96764.1"/>
    </source>
</evidence>
<dbReference type="AlphaFoldDB" id="A0A848CHS2"/>
<evidence type="ECO:0000256" key="4">
    <source>
        <dbReference type="ARBA" id="ARBA00022729"/>
    </source>
</evidence>
<evidence type="ECO:0000256" key="2">
    <source>
        <dbReference type="ARBA" id="ARBA00005695"/>
    </source>
</evidence>
<dbReference type="GO" id="GO:1904680">
    <property type="term" value="F:peptide transmembrane transporter activity"/>
    <property type="evidence" value="ECO:0007669"/>
    <property type="project" value="TreeGrafter"/>
</dbReference>
<dbReference type="Pfam" id="PF00496">
    <property type="entry name" value="SBP_bac_5"/>
    <property type="match status" value="1"/>
</dbReference>
<evidence type="ECO:0000256" key="3">
    <source>
        <dbReference type="ARBA" id="ARBA00022448"/>
    </source>
</evidence>
<dbReference type="Gene3D" id="3.90.76.10">
    <property type="entry name" value="Dipeptide-binding Protein, Domain 1"/>
    <property type="match status" value="1"/>
</dbReference>
<keyword evidence="3" id="KW-0813">Transport</keyword>
<feature type="signal peptide" evidence="7">
    <location>
        <begin position="1"/>
        <end position="21"/>
    </location>
</feature>
<proteinExistence type="inferred from homology"/>
<keyword evidence="4 7" id="KW-0732">Signal</keyword>
<comment type="subcellular location">
    <subcellularLocation>
        <location evidence="1">Cell envelope</location>
    </subcellularLocation>
</comment>
<evidence type="ECO:0000256" key="5">
    <source>
        <dbReference type="ARBA" id="ARBA00022856"/>
    </source>
</evidence>
<dbReference type="InterPro" id="IPR000914">
    <property type="entry name" value="SBP_5_dom"/>
</dbReference>
<comment type="similarity">
    <text evidence="2">Belongs to the bacterial solute-binding protein 5 family.</text>
</comment>
<feature type="compositionally biased region" description="Low complexity" evidence="6">
    <location>
        <begin position="31"/>
        <end position="44"/>
    </location>
</feature>
<accession>A0A848CHS2</accession>
<feature type="chain" id="PRO_5038614604" evidence="7">
    <location>
        <begin position="22"/>
        <end position="572"/>
    </location>
</feature>
<feature type="domain" description="Solute-binding protein family 5" evidence="8">
    <location>
        <begin position="91"/>
        <end position="483"/>
    </location>
</feature>
<dbReference type="GO" id="GO:0015833">
    <property type="term" value="P:peptide transport"/>
    <property type="evidence" value="ECO:0007669"/>
    <property type="project" value="UniProtKB-KW"/>
</dbReference>
<dbReference type="RefSeq" id="WP_168974294.1">
    <property type="nucleotide sequence ID" value="NZ_JABAGO010000001.1"/>
</dbReference>
<gene>
    <name evidence="9" type="ORF">HF838_00710</name>
</gene>
<feature type="region of interest" description="Disordered" evidence="6">
    <location>
        <begin position="24"/>
        <end position="66"/>
    </location>
</feature>
<dbReference type="EMBL" id="JABAGO010000001">
    <property type="protein sequence ID" value="NME96764.1"/>
    <property type="molecule type" value="Genomic_DNA"/>
</dbReference>
<protein>
    <submittedName>
        <fullName evidence="9">Peptide ABC transporter substrate-binding protein</fullName>
    </submittedName>
</protein>
<reference evidence="9 10" key="1">
    <citation type="submission" date="2020-04" db="EMBL/GenBank/DDBJ databases">
        <authorList>
            <person name="Hitch T.C.A."/>
            <person name="Wylensek D."/>
            <person name="Clavel T."/>
        </authorList>
    </citation>
    <scope>NUCLEOTIDE SEQUENCE [LARGE SCALE GENOMIC DNA]</scope>
    <source>
        <strain evidence="9 10">WB01_D5_05</strain>
    </source>
</reference>
<evidence type="ECO:0000256" key="6">
    <source>
        <dbReference type="SAM" id="MobiDB-lite"/>
    </source>
</evidence>
<dbReference type="InterPro" id="IPR039424">
    <property type="entry name" value="SBP_5"/>
</dbReference>
<dbReference type="CDD" id="cd08504">
    <property type="entry name" value="PBP2_OppA"/>
    <property type="match status" value="1"/>
</dbReference>